<dbReference type="Pfam" id="PF24568">
    <property type="entry name" value="CC_PcsB"/>
    <property type="match status" value="1"/>
</dbReference>
<accession>A0A9D1UG63</accession>
<dbReference type="SUPFAM" id="SSF57997">
    <property type="entry name" value="Tropomyosin"/>
    <property type="match status" value="1"/>
</dbReference>
<reference evidence="6" key="1">
    <citation type="journal article" date="2021" name="PeerJ">
        <title>Extensive microbial diversity within the chicken gut microbiome revealed by metagenomics and culture.</title>
        <authorList>
            <person name="Gilroy R."/>
            <person name="Ravi A."/>
            <person name="Getino M."/>
            <person name="Pursley I."/>
            <person name="Horton D.L."/>
            <person name="Alikhan N.F."/>
            <person name="Baker D."/>
            <person name="Gharbi K."/>
            <person name="Hall N."/>
            <person name="Watson M."/>
            <person name="Adriaenssens E.M."/>
            <person name="Foster-Nyarko E."/>
            <person name="Jarju S."/>
            <person name="Secka A."/>
            <person name="Antonio M."/>
            <person name="Oren A."/>
            <person name="Chaudhuri R.R."/>
            <person name="La Ragione R."/>
            <person name="Hildebrand F."/>
            <person name="Pallen M.J."/>
        </authorList>
    </citation>
    <scope>NUCLEOTIDE SEQUENCE</scope>
    <source>
        <strain evidence="6">421</strain>
    </source>
</reference>
<dbReference type="Proteomes" id="UP000824205">
    <property type="component" value="Unassembled WGS sequence"/>
</dbReference>
<comment type="caution">
    <text evidence="6">The sequence shown here is derived from an EMBL/GenBank/DDBJ whole genome shotgun (WGS) entry which is preliminary data.</text>
</comment>
<feature type="domain" description="M23ase beta-sheet core" evidence="4">
    <location>
        <begin position="309"/>
        <end position="404"/>
    </location>
</feature>
<dbReference type="Pfam" id="PF01551">
    <property type="entry name" value="Peptidase_M23"/>
    <property type="match status" value="1"/>
</dbReference>
<sequence>MGKGLVRAFCVAFSAMLVFSAAFSAQAKSSAELNKEKDKIEAEIEEQEKKLSSLESQAADQQDYVDTLMVKVQLLQDKLDNLEDSRDALQSEIDTVQKRIDETQVEIDRAQAEIEAKQAEFDSVYEEYCQRLRAMYISGNVSMIEVLLESGDIGSILTRAQMVQSVSEQDSATLDELMTKMEEINQEREALARKKIQLNEDKESLNTRKQALQESIDEYNASKNELDAEVAECNAAIRELSSQQSEIKETIETNEARIREIDAEISAALSGSSNKPGSDNYNPGTGQLAYPTSYRKISAGYPNYSNGSYHGGVDWPCPTGTAVHAADSGVVVIAKRLTYSYGQYILIDHGNGLSTLYAHNSSLAVSVGDKVSKGQIIAYSGETGNATGPHVHFEVRLNGTRVNPMNYL</sequence>
<feature type="domain" description="Peptidoglycan hydrolase PcsB coiled-coil" evidence="5">
    <location>
        <begin position="126"/>
        <end position="186"/>
    </location>
</feature>
<dbReference type="PANTHER" id="PTHR21666">
    <property type="entry name" value="PEPTIDASE-RELATED"/>
    <property type="match status" value="1"/>
</dbReference>
<proteinExistence type="predicted"/>
<evidence type="ECO:0000256" key="1">
    <source>
        <dbReference type="ARBA" id="ARBA00022729"/>
    </source>
</evidence>
<keyword evidence="1 3" id="KW-0732">Signal</keyword>
<dbReference type="GO" id="GO:0004222">
    <property type="term" value="F:metalloendopeptidase activity"/>
    <property type="evidence" value="ECO:0007669"/>
    <property type="project" value="TreeGrafter"/>
</dbReference>
<evidence type="ECO:0000256" key="3">
    <source>
        <dbReference type="SAM" id="SignalP"/>
    </source>
</evidence>
<dbReference type="PANTHER" id="PTHR21666:SF289">
    <property type="entry name" value="L-ALA--D-GLU ENDOPEPTIDASE"/>
    <property type="match status" value="1"/>
</dbReference>
<dbReference type="CDD" id="cd12797">
    <property type="entry name" value="M23_peptidase"/>
    <property type="match status" value="1"/>
</dbReference>
<gene>
    <name evidence="6" type="ORF">IAA48_09115</name>
</gene>
<feature type="coiled-coil region" evidence="2">
    <location>
        <begin position="167"/>
        <end position="243"/>
    </location>
</feature>
<dbReference type="EMBL" id="DXGE01000037">
    <property type="protein sequence ID" value="HIW86639.1"/>
    <property type="molecule type" value="Genomic_DNA"/>
</dbReference>
<dbReference type="InterPro" id="IPR057309">
    <property type="entry name" value="PcsB_CC"/>
</dbReference>
<dbReference type="SUPFAM" id="SSF51261">
    <property type="entry name" value="Duplicated hybrid motif"/>
    <property type="match status" value="1"/>
</dbReference>
<dbReference type="AlphaFoldDB" id="A0A9D1UG63"/>
<organism evidence="6 7">
    <name type="scientific">Candidatus Eubacterium faecipullorum</name>
    <dbReference type="NCBI Taxonomy" id="2838571"/>
    <lineage>
        <taxon>Bacteria</taxon>
        <taxon>Bacillati</taxon>
        <taxon>Bacillota</taxon>
        <taxon>Clostridia</taxon>
        <taxon>Eubacteriales</taxon>
        <taxon>Eubacteriaceae</taxon>
        <taxon>Eubacterium</taxon>
    </lineage>
</organism>
<keyword evidence="2" id="KW-0175">Coiled coil</keyword>
<evidence type="ECO:0000259" key="4">
    <source>
        <dbReference type="Pfam" id="PF01551"/>
    </source>
</evidence>
<feature type="coiled-coil region" evidence="2">
    <location>
        <begin position="30"/>
        <end position="127"/>
    </location>
</feature>
<evidence type="ECO:0000256" key="2">
    <source>
        <dbReference type="SAM" id="Coils"/>
    </source>
</evidence>
<reference evidence="6" key="2">
    <citation type="submission" date="2021-04" db="EMBL/GenBank/DDBJ databases">
        <authorList>
            <person name="Gilroy R."/>
        </authorList>
    </citation>
    <scope>NUCLEOTIDE SEQUENCE</scope>
    <source>
        <strain evidence="6">421</strain>
    </source>
</reference>
<dbReference type="InterPro" id="IPR011055">
    <property type="entry name" value="Dup_hybrid_motif"/>
</dbReference>
<evidence type="ECO:0000259" key="5">
    <source>
        <dbReference type="Pfam" id="PF24568"/>
    </source>
</evidence>
<dbReference type="InterPro" id="IPR016047">
    <property type="entry name" value="M23ase_b-sheet_dom"/>
</dbReference>
<evidence type="ECO:0000313" key="7">
    <source>
        <dbReference type="Proteomes" id="UP000824205"/>
    </source>
</evidence>
<evidence type="ECO:0000313" key="6">
    <source>
        <dbReference type="EMBL" id="HIW86639.1"/>
    </source>
</evidence>
<feature type="chain" id="PRO_5038349970" evidence="3">
    <location>
        <begin position="28"/>
        <end position="408"/>
    </location>
</feature>
<protein>
    <submittedName>
        <fullName evidence="6">Peptidoglycan DD-metalloendopeptidase family protein</fullName>
    </submittedName>
</protein>
<dbReference type="Gene3D" id="2.70.70.10">
    <property type="entry name" value="Glucose Permease (Domain IIA)"/>
    <property type="match status" value="1"/>
</dbReference>
<name>A0A9D1UG63_9FIRM</name>
<feature type="signal peptide" evidence="3">
    <location>
        <begin position="1"/>
        <end position="27"/>
    </location>
</feature>
<dbReference type="InterPro" id="IPR050570">
    <property type="entry name" value="Cell_wall_metabolism_enzyme"/>
</dbReference>
<dbReference type="Gene3D" id="6.10.250.3150">
    <property type="match status" value="1"/>
</dbReference>